<dbReference type="RefSeq" id="WP_206726090.1">
    <property type="nucleotide sequence ID" value="NZ_CP071090.1"/>
</dbReference>
<organism evidence="2 3">
    <name type="scientific">Pyxidicoccus parkwayensis</name>
    <dbReference type="NCBI Taxonomy" id="2813578"/>
    <lineage>
        <taxon>Bacteria</taxon>
        <taxon>Pseudomonadati</taxon>
        <taxon>Myxococcota</taxon>
        <taxon>Myxococcia</taxon>
        <taxon>Myxococcales</taxon>
        <taxon>Cystobacterineae</taxon>
        <taxon>Myxococcaceae</taxon>
        <taxon>Pyxidicoccus</taxon>
    </lineage>
</organism>
<dbReference type="PANTHER" id="PTHR33361:SF15">
    <property type="entry name" value="DUF885 FAMILY LIPOPROTEIN"/>
    <property type="match status" value="1"/>
</dbReference>
<dbReference type="InterPro" id="IPR010281">
    <property type="entry name" value="DUF885"/>
</dbReference>
<dbReference type="Proteomes" id="UP000662747">
    <property type="component" value="Chromosome"/>
</dbReference>
<protein>
    <submittedName>
        <fullName evidence="2">DUF885 domain-containing protein</fullName>
    </submittedName>
</protein>
<keyword evidence="3" id="KW-1185">Reference proteome</keyword>
<feature type="compositionally biased region" description="Pro residues" evidence="1">
    <location>
        <begin position="33"/>
        <end position="45"/>
    </location>
</feature>
<feature type="region of interest" description="Disordered" evidence="1">
    <location>
        <begin position="30"/>
        <end position="49"/>
    </location>
</feature>
<dbReference type="EMBL" id="CP071090">
    <property type="protein sequence ID" value="QSQ24528.1"/>
    <property type="molecule type" value="Genomic_DNA"/>
</dbReference>
<proteinExistence type="predicted"/>
<name>A0ABX7P0L0_9BACT</name>
<accession>A0ABX7P0L0</accession>
<evidence type="ECO:0000256" key="1">
    <source>
        <dbReference type="SAM" id="MobiDB-lite"/>
    </source>
</evidence>
<gene>
    <name evidence="2" type="ORF">JY651_06125</name>
</gene>
<sequence>MPGASPALPSSRRLLLVACCGLLACARQGPGPTSTPPTGEAPPAPAAAKAESFPELVDAVFAASFAYAPSNATAVGLHEYDTKLEDLSRPRIEARIRELESLLARVRALNRDTLTFDEAIDAEALEQQLLADHFELSVARGWEHNPMNYAGLPGSAVDGLMKRDFAPKAERLRSVIARLKQVPAIFIAGRANVKDVPREFTDLAIRMTKGSVGFFEGSVAQWATDAAGGDAALLAEFKQANAQAVASVKDFARWLETDLLPRSTGSYALGEERFLTKLRYEEMIDLPLPQLLARGEANLEKDYQAFVATAKRIDAKLTPAQVMGTLEKDHPTADDLIPSVRRSVEGVRRFLVEKDLVTIPSEVRPLVEETPPYARSGSFASMDTPGPYETKATEAFYYVTPVEPEWTAQHKEEHLRLYNKPVVDLINIHEVWPGHYLQFLYAPRFPTKVRKLVSVSSNAEGWAHYAEQMMLDQGYGNGDPKLRLAQLSEALLRDCRYVTGIKLHTAGWTVEDGARLFRERCFQQPANAYEEARRGAYNPTYLYYTYGKLEIQQLARDYMAAKNASLKQFHDAFVSQGSLPLPLVRRLLMR</sequence>
<reference evidence="2 3" key="1">
    <citation type="submission" date="2021-02" db="EMBL/GenBank/DDBJ databases">
        <title>De Novo genome assembly of isolated myxobacteria.</title>
        <authorList>
            <person name="Stevens D.C."/>
        </authorList>
    </citation>
    <scope>NUCLEOTIDE SEQUENCE [LARGE SCALE GENOMIC DNA]</scope>
    <source>
        <strain evidence="3">SCPEA02</strain>
    </source>
</reference>
<dbReference type="Pfam" id="PF05960">
    <property type="entry name" value="DUF885"/>
    <property type="match status" value="1"/>
</dbReference>
<evidence type="ECO:0000313" key="2">
    <source>
        <dbReference type="EMBL" id="QSQ24528.1"/>
    </source>
</evidence>
<evidence type="ECO:0000313" key="3">
    <source>
        <dbReference type="Proteomes" id="UP000662747"/>
    </source>
</evidence>
<dbReference type="PANTHER" id="PTHR33361">
    <property type="entry name" value="GLR0591 PROTEIN"/>
    <property type="match status" value="1"/>
</dbReference>